<evidence type="ECO:0000313" key="12">
    <source>
        <dbReference type="EMBL" id="TYP93370.1"/>
    </source>
</evidence>
<evidence type="ECO:0000256" key="4">
    <source>
        <dbReference type="ARBA" id="ARBA00022692"/>
    </source>
</evidence>
<dbReference type="EMBL" id="VNHY01000002">
    <property type="protein sequence ID" value="TYP93370.1"/>
    <property type="molecule type" value="Genomic_DNA"/>
</dbReference>
<feature type="active site" evidence="9">
    <location>
        <position position="150"/>
    </location>
</feature>
<dbReference type="InterPro" id="IPR001872">
    <property type="entry name" value="Peptidase_A8"/>
</dbReference>
<feature type="transmembrane region" description="Helical" evidence="9">
    <location>
        <begin position="141"/>
        <end position="163"/>
    </location>
</feature>
<feature type="compositionally biased region" description="Basic and acidic residues" evidence="11">
    <location>
        <begin position="174"/>
        <end position="195"/>
    </location>
</feature>
<accession>A0A5D3YIV5</accession>
<protein>
    <recommendedName>
        <fullName evidence="9">Lipoprotein signal peptidase</fullName>
        <ecNumber evidence="9">3.4.23.36</ecNumber>
    </recommendedName>
    <alternativeName>
        <fullName evidence="9">Prolipoprotein signal peptidase</fullName>
    </alternativeName>
    <alternativeName>
        <fullName evidence="9">Signal peptidase II</fullName>
        <shortName evidence="9">SPase II</shortName>
    </alternativeName>
</protein>
<dbReference type="Proteomes" id="UP000324595">
    <property type="component" value="Unassembled WGS sequence"/>
</dbReference>
<evidence type="ECO:0000256" key="7">
    <source>
        <dbReference type="ARBA" id="ARBA00022989"/>
    </source>
</evidence>
<reference evidence="12 13" key="1">
    <citation type="submission" date="2019-07" db="EMBL/GenBank/DDBJ databases">
        <title>Genomic Encyclopedia of Archaeal and Bacterial Type Strains, Phase II (KMG-II): from individual species to whole genera.</title>
        <authorList>
            <person name="Goeker M."/>
        </authorList>
    </citation>
    <scope>NUCLEOTIDE SEQUENCE [LARGE SCALE GENOMIC DNA]</scope>
    <source>
        <strain evidence="12 13">DSM 21935</strain>
    </source>
</reference>
<evidence type="ECO:0000256" key="10">
    <source>
        <dbReference type="RuleBase" id="RU004181"/>
    </source>
</evidence>
<evidence type="ECO:0000256" key="3">
    <source>
        <dbReference type="ARBA" id="ARBA00022670"/>
    </source>
</evidence>
<comment type="similarity">
    <text evidence="1 9 10">Belongs to the peptidase A8 family.</text>
</comment>
<evidence type="ECO:0000313" key="13">
    <source>
        <dbReference type="Proteomes" id="UP000324595"/>
    </source>
</evidence>
<comment type="function">
    <text evidence="9">This protein specifically catalyzes the removal of signal peptides from prolipoproteins.</text>
</comment>
<keyword evidence="13" id="KW-1185">Reference proteome</keyword>
<organism evidence="12 13">
    <name type="scientific">Fodinibius salinus</name>
    <dbReference type="NCBI Taxonomy" id="860790"/>
    <lineage>
        <taxon>Bacteria</taxon>
        <taxon>Pseudomonadati</taxon>
        <taxon>Balneolota</taxon>
        <taxon>Balneolia</taxon>
        <taxon>Balneolales</taxon>
        <taxon>Balneolaceae</taxon>
        <taxon>Fodinibius</taxon>
    </lineage>
</organism>
<feature type="active site" evidence="9">
    <location>
        <position position="128"/>
    </location>
</feature>
<dbReference type="UniPathway" id="UPA00665"/>
<dbReference type="EC" id="3.4.23.36" evidence="9"/>
<dbReference type="AlphaFoldDB" id="A0A5D3YIV5"/>
<keyword evidence="5 9" id="KW-0064">Aspartyl protease</keyword>
<evidence type="ECO:0000256" key="5">
    <source>
        <dbReference type="ARBA" id="ARBA00022750"/>
    </source>
</evidence>
<dbReference type="GO" id="GO:0004190">
    <property type="term" value="F:aspartic-type endopeptidase activity"/>
    <property type="evidence" value="ECO:0007669"/>
    <property type="project" value="UniProtKB-UniRule"/>
</dbReference>
<evidence type="ECO:0000256" key="8">
    <source>
        <dbReference type="ARBA" id="ARBA00023136"/>
    </source>
</evidence>
<dbReference type="GO" id="GO:0006508">
    <property type="term" value="P:proteolysis"/>
    <property type="evidence" value="ECO:0007669"/>
    <property type="project" value="UniProtKB-KW"/>
</dbReference>
<dbReference type="PRINTS" id="PR00781">
    <property type="entry name" value="LIPOSIGPTASE"/>
</dbReference>
<feature type="transmembrane region" description="Helical" evidence="9">
    <location>
        <begin position="7"/>
        <end position="27"/>
    </location>
</feature>
<name>A0A5D3YIV5_9BACT</name>
<keyword evidence="2 9" id="KW-1003">Cell membrane</keyword>
<keyword evidence="8 9" id="KW-0472">Membrane</keyword>
<dbReference type="GO" id="GO:0005886">
    <property type="term" value="C:plasma membrane"/>
    <property type="evidence" value="ECO:0007669"/>
    <property type="project" value="UniProtKB-SubCell"/>
</dbReference>
<dbReference type="Pfam" id="PF01252">
    <property type="entry name" value="Peptidase_A8"/>
    <property type="match status" value="1"/>
</dbReference>
<feature type="transmembrane region" description="Helical" evidence="9">
    <location>
        <begin position="64"/>
        <end position="82"/>
    </location>
</feature>
<proteinExistence type="inferred from homology"/>
<comment type="caution">
    <text evidence="12">The sequence shown here is derived from an EMBL/GenBank/DDBJ whole genome shotgun (WGS) entry which is preliminary data.</text>
</comment>
<comment type="subcellular location">
    <subcellularLocation>
        <location evidence="9">Cell membrane</location>
        <topology evidence="9">Multi-pass membrane protein</topology>
    </subcellularLocation>
</comment>
<feature type="transmembrane region" description="Helical" evidence="9">
    <location>
        <begin position="89"/>
        <end position="107"/>
    </location>
</feature>
<gene>
    <name evidence="9" type="primary">lspA</name>
    <name evidence="12" type="ORF">LX73_1072</name>
</gene>
<evidence type="ECO:0000256" key="9">
    <source>
        <dbReference type="HAMAP-Rule" id="MF_00161"/>
    </source>
</evidence>
<keyword evidence="4 9" id="KW-0812">Transmembrane</keyword>
<dbReference type="HAMAP" id="MF_00161">
    <property type="entry name" value="LspA"/>
    <property type="match status" value="1"/>
</dbReference>
<evidence type="ECO:0000256" key="1">
    <source>
        <dbReference type="ARBA" id="ARBA00006139"/>
    </source>
</evidence>
<feature type="region of interest" description="Disordered" evidence="11">
    <location>
        <begin position="173"/>
        <end position="195"/>
    </location>
</feature>
<comment type="pathway">
    <text evidence="9">Protein modification; lipoprotein biosynthesis (signal peptide cleavage).</text>
</comment>
<dbReference type="OrthoDB" id="9810259at2"/>
<keyword evidence="6 9" id="KW-0378">Hydrolase</keyword>
<sequence>MIRTKTTALAVPAIIVVILDQLTKHWIRLSPSWHTTDIIPGWLTFHYTQNPGMALGMRWASTELISIFAILATIGILTYVLYNRQQASMGYMLCMGLVLGGAFGNIIDRLLMGYIQSTGGVLEGHVVDFIHFNLVINGYPVFPYIFNVADIAITTAIIAMIIFHKKVMPEAVEGNDRPQEEEAIDQKERQENRIT</sequence>
<dbReference type="PROSITE" id="PS00855">
    <property type="entry name" value="SPASE_II"/>
    <property type="match status" value="1"/>
</dbReference>
<dbReference type="PANTHER" id="PTHR33695">
    <property type="entry name" value="LIPOPROTEIN SIGNAL PEPTIDASE"/>
    <property type="match status" value="1"/>
</dbReference>
<evidence type="ECO:0000256" key="2">
    <source>
        <dbReference type="ARBA" id="ARBA00022475"/>
    </source>
</evidence>
<dbReference type="PANTHER" id="PTHR33695:SF1">
    <property type="entry name" value="LIPOPROTEIN SIGNAL PEPTIDASE"/>
    <property type="match status" value="1"/>
</dbReference>
<dbReference type="RefSeq" id="WP_148898443.1">
    <property type="nucleotide sequence ID" value="NZ_VNHY01000002.1"/>
</dbReference>
<evidence type="ECO:0000256" key="11">
    <source>
        <dbReference type="SAM" id="MobiDB-lite"/>
    </source>
</evidence>
<keyword evidence="3 9" id="KW-0645">Protease</keyword>
<keyword evidence="7 9" id="KW-1133">Transmembrane helix</keyword>
<comment type="catalytic activity">
    <reaction evidence="9">
        <text>Release of signal peptides from bacterial membrane prolipoproteins. Hydrolyzes -Xaa-Yaa-Zaa-|-(S,diacylglyceryl)Cys-, in which Xaa is hydrophobic (preferably Leu), and Yaa (Ala or Ser) and Zaa (Gly or Ala) have small, neutral side chains.</text>
        <dbReference type="EC" id="3.4.23.36"/>
    </reaction>
</comment>
<evidence type="ECO:0000256" key="6">
    <source>
        <dbReference type="ARBA" id="ARBA00022801"/>
    </source>
</evidence>